<reference evidence="1 2" key="1">
    <citation type="submission" date="2024-10" db="EMBL/GenBank/DDBJ databases">
        <authorList>
            <person name="Ratan Roy A."/>
            <person name="Morales Sandoval P.H."/>
            <person name="De Los Santos Villalobos S."/>
            <person name="Chakraborty S."/>
            <person name="Mukherjee J."/>
        </authorList>
    </citation>
    <scope>NUCLEOTIDE SEQUENCE [LARGE SCALE GENOMIC DNA]</scope>
    <source>
        <strain evidence="1 2">S1</strain>
    </source>
</reference>
<keyword evidence="2" id="KW-1185">Reference proteome</keyword>
<proteinExistence type="predicted"/>
<comment type="caution">
    <text evidence="1">The sequence shown here is derived from an EMBL/GenBank/DDBJ whole genome shotgun (WGS) entry which is preliminary data.</text>
</comment>
<evidence type="ECO:0000313" key="1">
    <source>
        <dbReference type="EMBL" id="MFE4105987.1"/>
    </source>
</evidence>
<dbReference type="EMBL" id="JBHZOL010000044">
    <property type="protein sequence ID" value="MFE4105987.1"/>
    <property type="molecule type" value="Genomic_DNA"/>
</dbReference>
<sequence length="109" mass="12381">MTRPLTERELELIQLYARCRLGLSPQAFYSKWGVSHETIAAICARSPVTVHRWFLQGQDYRAPSASDLRHLALMDFMLEHFETMPPELLQMLCPGIPFGEPSSSGEEST</sequence>
<dbReference type="Proteomes" id="UP001600165">
    <property type="component" value="Unassembled WGS sequence"/>
</dbReference>
<dbReference type="RefSeq" id="WP_377963304.1">
    <property type="nucleotide sequence ID" value="NZ_JBHZOL010000044.1"/>
</dbReference>
<gene>
    <name evidence="1" type="ORF">ACFVKH_06860</name>
</gene>
<organism evidence="1 2">
    <name type="scientific">Almyronema epifaneia S1</name>
    <dbReference type="NCBI Taxonomy" id="2991925"/>
    <lineage>
        <taxon>Bacteria</taxon>
        <taxon>Bacillati</taxon>
        <taxon>Cyanobacteriota</taxon>
        <taxon>Cyanophyceae</taxon>
        <taxon>Nodosilineales</taxon>
        <taxon>Nodosilineaceae</taxon>
        <taxon>Almyronema</taxon>
        <taxon>Almyronema epifaneia</taxon>
    </lineage>
</organism>
<protein>
    <submittedName>
        <fullName evidence="1">Helix-turn-helix domain-containing protein</fullName>
    </submittedName>
</protein>
<evidence type="ECO:0000313" key="2">
    <source>
        <dbReference type="Proteomes" id="UP001600165"/>
    </source>
</evidence>
<accession>A0ABW6IDP3</accession>
<name>A0ABW6IDP3_9CYAN</name>